<dbReference type="InterPro" id="IPR036388">
    <property type="entry name" value="WH-like_DNA-bd_sf"/>
</dbReference>
<evidence type="ECO:0000256" key="3">
    <source>
        <dbReference type="ARBA" id="ARBA00023163"/>
    </source>
</evidence>
<dbReference type="Pfam" id="PF01037">
    <property type="entry name" value="AsnC_trans_reg"/>
    <property type="match status" value="1"/>
</dbReference>
<accession>A0A1M6U3M5</accession>
<protein>
    <submittedName>
        <fullName evidence="5">Transcriptional regulator, AsnC family</fullName>
    </submittedName>
</protein>
<proteinExistence type="predicted"/>
<evidence type="ECO:0000259" key="4">
    <source>
        <dbReference type="PROSITE" id="PS50956"/>
    </source>
</evidence>
<dbReference type="GO" id="GO:0043200">
    <property type="term" value="P:response to amino acid"/>
    <property type="evidence" value="ECO:0007669"/>
    <property type="project" value="TreeGrafter"/>
</dbReference>
<dbReference type="EMBL" id="FRAP01000009">
    <property type="protein sequence ID" value="SHK63770.1"/>
    <property type="molecule type" value="Genomic_DNA"/>
</dbReference>
<dbReference type="PRINTS" id="PR00033">
    <property type="entry name" value="HTHASNC"/>
</dbReference>
<dbReference type="InterPro" id="IPR036390">
    <property type="entry name" value="WH_DNA-bd_sf"/>
</dbReference>
<dbReference type="AlphaFoldDB" id="A0A1M6U3M5"/>
<dbReference type="PANTHER" id="PTHR30154">
    <property type="entry name" value="LEUCINE-RESPONSIVE REGULATORY PROTEIN"/>
    <property type="match status" value="1"/>
</dbReference>
<dbReference type="SUPFAM" id="SSF46785">
    <property type="entry name" value="Winged helix' DNA-binding domain"/>
    <property type="match status" value="1"/>
</dbReference>
<gene>
    <name evidence="5" type="ORF">SAMN05443637_109111</name>
</gene>
<dbReference type="Pfam" id="PF13412">
    <property type="entry name" value="HTH_24"/>
    <property type="match status" value="1"/>
</dbReference>
<dbReference type="PANTHER" id="PTHR30154:SF34">
    <property type="entry name" value="TRANSCRIPTIONAL REGULATOR AZLB"/>
    <property type="match status" value="1"/>
</dbReference>
<dbReference type="PROSITE" id="PS50956">
    <property type="entry name" value="HTH_ASNC_2"/>
    <property type="match status" value="1"/>
</dbReference>
<evidence type="ECO:0000256" key="1">
    <source>
        <dbReference type="ARBA" id="ARBA00023015"/>
    </source>
</evidence>
<keyword evidence="3" id="KW-0804">Transcription</keyword>
<evidence type="ECO:0000313" key="5">
    <source>
        <dbReference type="EMBL" id="SHK63770.1"/>
    </source>
</evidence>
<dbReference type="InterPro" id="IPR011008">
    <property type="entry name" value="Dimeric_a/b-barrel"/>
</dbReference>
<dbReference type="Gene3D" id="3.30.70.920">
    <property type="match status" value="1"/>
</dbReference>
<dbReference type="STRING" id="1848.SAMN05443637_109111"/>
<evidence type="ECO:0000256" key="2">
    <source>
        <dbReference type="ARBA" id="ARBA00023125"/>
    </source>
</evidence>
<organism evidence="5 6">
    <name type="scientific">Pseudonocardia thermophila</name>
    <dbReference type="NCBI Taxonomy" id="1848"/>
    <lineage>
        <taxon>Bacteria</taxon>
        <taxon>Bacillati</taxon>
        <taxon>Actinomycetota</taxon>
        <taxon>Actinomycetes</taxon>
        <taxon>Pseudonocardiales</taxon>
        <taxon>Pseudonocardiaceae</taxon>
        <taxon>Pseudonocardia</taxon>
    </lineage>
</organism>
<dbReference type="SUPFAM" id="SSF54909">
    <property type="entry name" value="Dimeric alpha+beta barrel"/>
    <property type="match status" value="1"/>
</dbReference>
<dbReference type="InterPro" id="IPR019888">
    <property type="entry name" value="Tscrpt_reg_AsnC-like"/>
</dbReference>
<name>A0A1M6U3M5_PSETH</name>
<reference evidence="5 6" key="1">
    <citation type="submission" date="2016-11" db="EMBL/GenBank/DDBJ databases">
        <authorList>
            <person name="Jaros S."/>
            <person name="Januszkiewicz K."/>
            <person name="Wedrychowicz H."/>
        </authorList>
    </citation>
    <scope>NUCLEOTIDE SEQUENCE [LARGE SCALE GENOMIC DNA]</scope>
    <source>
        <strain evidence="5 6">DSM 43832</strain>
    </source>
</reference>
<sequence length="170" mass="17882">MSVDPAVDALDLALLTALKENPRVGVLELSRILHVARATIAARLQRLEQRGIVTGYGPDIDLAQAGYPVQAFVTLEIAQGSLDDVAADLAAVPGVLEAYATTGSGDVLCKIAAVSHSDLQATLVELTRARSVVRSTSVIVLSTLVEPRTLPLLASRLRTTGTRAPAYRDG</sequence>
<dbReference type="Gene3D" id="1.10.10.10">
    <property type="entry name" value="Winged helix-like DNA-binding domain superfamily/Winged helix DNA-binding domain"/>
    <property type="match status" value="1"/>
</dbReference>
<dbReference type="GO" id="GO:0043565">
    <property type="term" value="F:sequence-specific DNA binding"/>
    <property type="evidence" value="ECO:0007669"/>
    <property type="project" value="InterPro"/>
</dbReference>
<dbReference type="OrthoDB" id="9809462at2"/>
<dbReference type="InterPro" id="IPR019887">
    <property type="entry name" value="Tscrpt_reg_AsnC/Lrp_C"/>
</dbReference>
<evidence type="ECO:0000313" key="6">
    <source>
        <dbReference type="Proteomes" id="UP000184363"/>
    </source>
</evidence>
<dbReference type="Proteomes" id="UP000184363">
    <property type="component" value="Unassembled WGS sequence"/>
</dbReference>
<keyword evidence="1" id="KW-0805">Transcription regulation</keyword>
<dbReference type="GO" id="GO:0005829">
    <property type="term" value="C:cytosol"/>
    <property type="evidence" value="ECO:0007669"/>
    <property type="project" value="TreeGrafter"/>
</dbReference>
<dbReference type="InterPro" id="IPR000485">
    <property type="entry name" value="AsnC-type_HTH_dom"/>
</dbReference>
<dbReference type="SMART" id="SM00344">
    <property type="entry name" value="HTH_ASNC"/>
    <property type="match status" value="1"/>
</dbReference>
<dbReference type="RefSeq" id="WP_073457423.1">
    <property type="nucleotide sequence ID" value="NZ_CALGVN010000044.1"/>
</dbReference>
<keyword evidence="6" id="KW-1185">Reference proteome</keyword>
<feature type="domain" description="HTH asnC-type" evidence="4">
    <location>
        <begin position="7"/>
        <end position="68"/>
    </location>
</feature>
<keyword evidence="2" id="KW-0238">DNA-binding</keyword>